<dbReference type="AlphaFoldDB" id="K5CHA0"/>
<proteinExistence type="predicted"/>
<dbReference type="InterPro" id="IPR032216">
    <property type="entry name" value="DUF5035"/>
</dbReference>
<reference evidence="1 2" key="1">
    <citation type="submission" date="2012-02" db="EMBL/GenBank/DDBJ databases">
        <title>The Genome Sequence of Bacteroides finegoldii CL09T03C10.</title>
        <authorList>
            <consortium name="The Broad Institute Genome Sequencing Platform"/>
            <person name="Earl A."/>
            <person name="Ward D."/>
            <person name="Feldgarden M."/>
            <person name="Gevers D."/>
            <person name="Zitomersky N.L."/>
            <person name="Coyne M.J."/>
            <person name="Comstock L.E."/>
            <person name="Young S.K."/>
            <person name="Zeng Q."/>
            <person name="Gargeya S."/>
            <person name="Fitzgerald M."/>
            <person name="Haas B."/>
            <person name="Abouelleil A."/>
            <person name="Alvarado L."/>
            <person name="Arachchi H.M."/>
            <person name="Berlin A."/>
            <person name="Chapman S.B."/>
            <person name="Gearin G."/>
            <person name="Goldberg J."/>
            <person name="Griggs A."/>
            <person name="Gujja S."/>
            <person name="Hansen M."/>
            <person name="Heiman D."/>
            <person name="Howarth C."/>
            <person name="Larimer J."/>
            <person name="Lui A."/>
            <person name="MacDonald P.J.P."/>
            <person name="McCowen C."/>
            <person name="Montmayeur A."/>
            <person name="Murphy C."/>
            <person name="Neiman D."/>
            <person name="Pearson M."/>
            <person name="Priest M."/>
            <person name="Roberts A."/>
            <person name="Saif S."/>
            <person name="Shea T."/>
            <person name="Sisk P."/>
            <person name="Stolte C."/>
            <person name="Sykes S."/>
            <person name="Wortman J."/>
            <person name="Nusbaum C."/>
            <person name="Birren B."/>
        </authorList>
    </citation>
    <scope>NUCLEOTIDE SEQUENCE [LARGE SCALE GENOMIC DNA]</scope>
    <source>
        <strain evidence="1 2">CL09T03C10</strain>
    </source>
</reference>
<dbReference type="Proteomes" id="UP000007995">
    <property type="component" value="Unassembled WGS sequence"/>
</dbReference>
<name>K5CHA0_9BACE</name>
<dbReference type="OrthoDB" id="1028913at2"/>
<evidence type="ECO:0000313" key="2">
    <source>
        <dbReference type="Proteomes" id="UP000007995"/>
    </source>
</evidence>
<protein>
    <recommendedName>
        <fullName evidence="3">DUF5035 domain-containing protein</fullName>
    </recommendedName>
</protein>
<dbReference type="EMBL" id="AGXW01000014">
    <property type="protein sequence ID" value="EKJ89126.1"/>
    <property type="molecule type" value="Genomic_DNA"/>
</dbReference>
<accession>K5CHA0</accession>
<dbReference type="RefSeq" id="WP_007767006.1">
    <property type="nucleotide sequence ID" value="NZ_AKBZ01000006.1"/>
</dbReference>
<comment type="caution">
    <text evidence="1">The sequence shown here is derived from an EMBL/GenBank/DDBJ whole genome shotgun (WGS) entry which is preliminary data.</text>
</comment>
<gene>
    <name evidence="1" type="ORF">HMPREF1057_03879</name>
</gene>
<dbReference type="Pfam" id="PF16438">
    <property type="entry name" value="DUF5035"/>
    <property type="match status" value="1"/>
</dbReference>
<dbReference type="HOGENOM" id="CLU_1640432_0_0_10"/>
<organism evidence="1 2">
    <name type="scientific">Bacteroides finegoldii CL09T03C10</name>
    <dbReference type="NCBI Taxonomy" id="997888"/>
    <lineage>
        <taxon>Bacteria</taxon>
        <taxon>Pseudomonadati</taxon>
        <taxon>Bacteroidota</taxon>
        <taxon>Bacteroidia</taxon>
        <taxon>Bacteroidales</taxon>
        <taxon>Bacteroidaceae</taxon>
        <taxon>Bacteroides</taxon>
    </lineage>
</organism>
<sequence length="171" mass="18866">MKKRVLLLLPLFLGACSDGGESPIIKIEKLSVKVDSDNIDSDNNSVEGEDYANKMDNLPTLKVGDEVEALLLLDGNGSELKTFKLLNDEELATKLIYKEEEVSTEGNLTDEDKGQLRFKDGVTQSQVIVQATIEHVDENGDVKLEFYLSSKAECEGAEEIIGLKTTNEKEN</sequence>
<evidence type="ECO:0008006" key="3">
    <source>
        <dbReference type="Google" id="ProtNLM"/>
    </source>
</evidence>
<dbReference type="PROSITE" id="PS51257">
    <property type="entry name" value="PROKAR_LIPOPROTEIN"/>
    <property type="match status" value="1"/>
</dbReference>
<evidence type="ECO:0000313" key="1">
    <source>
        <dbReference type="EMBL" id="EKJ89126.1"/>
    </source>
</evidence>